<dbReference type="Gene3D" id="1.10.10.10">
    <property type="entry name" value="Winged helix-like DNA-binding domain superfamily/Winged helix DNA-binding domain"/>
    <property type="match status" value="1"/>
</dbReference>
<name>A0ABS8L1W6_9HYPH</name>
<reference evidence="2 3" key="1">
    <citation type="submission" date="2021-11" db="EMBL/GenBank/DDBJ databases">
        <authorList>
            <person name="Lee D.-H."/>
            <person name="Kim S.-B."/>
        </authorList>
    </citation>
    <scope>NUCLEOTIDE SEQUENCE [LARGE SCALE GENOMIC DNA]</scope>
    <source>
        <strain evidence="2 3">KCTC 52223</strain>
    </source>
</reference>
<dbReference type="SUPFAM" id="SSF46785">
    <property type="entry name" value="Winged helix' DNA-binding domain"/>
    <property type="match status" value="1"/>
</dbReference>
<protein>
    <submittedName>
        <fullName evidence="2">Metalloregulator ArsR/SmtB family transcription factor</fullName>
    </submittedName>
</protein>
<dbReference type="InterPro" id="IPR001845">
    <property type="entry name" value="HTH_ArsR_DNA-bd_dom"/>
</dbReference>
<keyword evidence="3" id="KW-1185">Reference proteome</keyword>
<dbReference type="RefSeq" id="WP_230553759.1">
    <property type="nucleotide sequence ID" value="NZ_JAJISD010000014.1"/>
</dbReference>
<comment type="caution">
    <text evidence="2">The sequence shown here is derived from an EMBL/GenBank/DDBJ whole genome shotgun (WGS) entry which is preliminary data.</text>
</comment>
<dbReference type="Pfam" id="PF12840">
    <property type="entry name" value="HTH_20"/>
    <property type="match status" value="1"/>
</dbReference>
<sequence length="112" mass="12871">MAKYSSDLDGAFAALADPTRRAIVSRLCEGPQSVSELARPFDMALPSLLKHVRVLEQSGLVSSEKTGRVRTCRIEPRALQEAQSWIHRHVTEWEKRLDRMEAHIHRMKTKRH</sequence>
<dbReference type="NCBIfam" id="NF033788">
    <property type="entry name" value="HTH_metalloreg"/>
    <property type="match status" value="1"/>
</dbReference>
<dbReference type="Proteomes" id="UP001198862">
    <property type="component" value="Unassembled WGS sequence"/>
</dbReference>
<proteinExistence type="predicted"/>
<dbReference type="EMBL" id="JAJISD010000014">
    <property type="protein sequence ID" value="MCC8432339.1"/>
    <property type="molecule type" value="Genomic_DNA"/>
</dbReference>
<dbReference type="PANTHER" id="PTHR38600">
    <property type="entry name" value="TRANSCRIPTIONAL REGULATORY PROTEIN"/>
    <property type="match status" value="1"/>
</dbReference>
<feature type="domain" description="HTH arsR-type" evidence="1">
    <location>
        <begin position="1"/>
        <end position="94"/>
    </location>
</feature>
<dbReference type="InterPro" id="IPR036390">
    <property type="entry name" value="WH_DNA-bd_sf"/>
</dbReference>
<accession>A0ABS8L1W6</accession>
<dbReference type="SMART" id="SM00418">
    <property type="entry name" value="HTH_ARSR"/>
    <property type="match status" value="1"/>
</dbReference>
<dbReference type="InterPro" id="IPR036388">
    <property type="entry name" value="WH-like_DNA-bd_sf"/>
</dbReference>
<evidence type="ECO:0000313" key="3">
    <source>
        <dbReference type="Proteomes" id="UP001198862"/>
    </source>
</evidence>
<evidence type="ECO:0000259" key="1">
    <source>
        <dbReference type="PROSITE" id="PS50987"/>
    </source>
</evidence>
<organism evidence="2 3">
    <name type="scientific">Reyranella aquatilis</name>
    <dbReference type="NCBI Taxonomy" id="2035356"/>
    <lineage>
        <taxon>Bacteria</taxon>
        <taxon>Pseudomonadati</taxon>
        <taxon>Pseudomonadota</taxon>
        <taxon>Alphaproteobacteria</taxon>
        <taxon>Hyphomicrobiales</taxon>
        <taxon>Reyranellaceae</taxon>
        <taxon>Reyranella</taxon>
    </lineage>
</organism>
<dbReference type="CDD" id="cd00090">
    <property type="entry name" value="HTH_ARSR"/>
    <property type="match status" value="1"/>
</dbReference>
<dbReference type="PANTHER" id="PTHR38600:SF2">
    <property type="entry name" value="SLL0088 PROTEIN"/>
    <property type="match status" value="1"/>
</dbReference>
<dbReference type="PROSITE" id="PS50987">
    <property type="entry name" value="HTH_ARSR_2"/>
    <property type="match status" value="1"/>
</dbReference>
<gene>
    <name evidence="2" type="ORF">LJ725_25470</name>
</gene>
<dbReference type="PRINTS" id="PR00778">
    <property type="entry name" value="HTHARSR"/>
</dbReference>
<dbReference type="InterPro" id="IPR011991">
    <property type="entry name" value="ArsR-like_HTH"/>
</dbReference>
<evidence type="ECO:0000313" key="2">
    <source>
        <dbReference type="EMBL" id="MCC8432339.1"/>
    </source>
</evidence>